<dbReference type="SUPFAM" id="SSF49299">
    <property type="entry name" value="PKD domain"/>
    <property type="match status" value="1"/>
</dbReference>
<feature type="coiled-coil region" evidence="1">
    <location>
        <begin position="1323"/>
        <end position="1372"/>
    </location>
</feature>
<protein>
    <submittedName>
        <fullName evidence="3">RHS repeat-associated protein</fullName>
    </submittedName>
</protein>
<feature type="domain" description="PKD" evidence="2">
    <location>
        <begin position="51"/>
        <end position="115"/>
    </location>
</feature>
<dbReference type="Pfam" id="PF00801">
    <property type="entry name" value="PKD"/>
    <property type="match status" value="1"/>
</dbReference>
<evidence type="ECO:0000313" key="3">
    <source>
        <dbReference type="EMBL" id="RZS98014.1"/>
    </source>
</evidence>
<dbReference type="PROSITE" id="PS50093">
    <property type="entry name" value="PKD"/>
    <property type="match status" value="1"/>
</dbReference>
<comment type="caution">
    <text evidence="3">The sequence shown here is derived from an EMBL/GenBank/DDBJ whole genome shotgun (WGS) entry which is preliminary data.</text>
</comment>
<gene>
    <name evidence="3" type="ORF">BC751_3643</name>
</gene>
<dbReference type="Pfam" id="PF19081">
    <property type="entry name" value="Ig_7"/>
    <property type="match status" value="1"/>
</dbReference>
<dbReference type="PANTHER" id="PTHR32305:SF15">
    <property type="entry name" value="PROTEIN RHSA-RELATED"/>
    <property type="match status" value="1"/>
</dbReference>
<reference evidence="3 4" key="1">
    <citation type="submission" date="2019-02" db="EMBL/GenBank/DDBJ databases">
        <title>Genomic Encyclopedia of Archaeal and Bacterial Type Strains, Phase II (KMG-II): from individual species to whole genera.</title>
        <authorList>
            <person name="Goeker M."/>
        </authorList>
    </citation>
    <scope>NUCLEOTIDE SEQUENCE [LARGE SCALE GENOMIC DNA]</scope>
    <source>
        <strain evidence="3 4">DSM 21411</strain>
    </source>
</reference>
<dbReference type="NCBIfam" id="TIGR03696">
    <property type="entry name" value="Rhs_assc_core"/>
    <property type="match status" value="1"/>
</dbReference>
<evidence type="ECO:0000256" key="1">
    <source>
        <dbReference type="SAM" id="Coils"/>
    </source>
</evidence>
<dbReference type="PANTHER" id="PTHR32305">
    <property type="match status" value="1"/>
</dbReference>
<dbReference type="SMART" id="SM00409">
    <property type="entry name" value="IG"/>
    <property type="match status" value="2"/>
</dbReference>
<keyword evidence="1" id="KW-0175">Coiled coil</keyword>
<dbReference type="InterPro" id="IPR050708">
    <property type="entry name" value="T6SS_VgrG/RHS"/>
</dbReference>
<evidence type="ECO:0000259" key="2">
    <source>
        <dbReference type="PROSITE" id="PS50093"/>
    </source>
</evidence>
<dbReference type="InterPro" id="IPR045619">
    <property type="entry name" value="DUF6443"/>
</dbReference>
<dbReference type="Proteomes" id="UP000292209">
    <property type="component" value="Unassembled WGS sequence"/>
</dbReference>
<dbReference type="InterPro" id="IPR013783">
    <property type="entry name" value="Ig-like_fold"/>
</dbReference>
<organism evidence="3 4">
    <name type="scientific">Cecembia calidifontis</name>
    <dbReference type="NCBI Taxonomy" id="1187080"/>
    <lineage>
        <taxon>Bacteria</taxon>
        <taxon>Pseudomonadati</taxon>
        <taxon>Bacteroidota</taxon>
        <taxon>Cytophagia</taxon>
        <taxon>Cytophagales</taxon>
        <taxon>Cyclobacteriaceae</taxon>
        <taxon>Cecembia</taxon>
    </lineage>
</organism>
<dbReference type="CDD" id="cd00146">
    <property type="entry name" value="PKD"/>
    <property type="match status" value="1"/>
</dbReference>
<dbReference type="NCBIfam" id="TIGR01643">
    <property type="entry name" value="YD_repeat_2x"/>
    <property type="match status" value="1"/>
</dbReference>
<keyword evidence="4" id="KW-1185">Reference proteome</keyword>
<dbReference type="InterPro" id="IPR035986">
    <property type="entry name" value="PKD_dom_sf"/>
</dbReference>
<dbReference type="InterPro" id="IPR006530">
    <property type="entry name" value="YD"/>
</dbReference>
<dbReference type="Pfam" id="PF20041">
    <property type="entry name" value="DUF6443"/>
    <property type="match status" value="1"/>
</dbReference>
<dbReference type="Gene3D" id="2.60.40.10">
    <property type="entry name" value="Immunoglobulins"/>
    <property type="match status" value="1"/>
</dbReference>
<proteinExistence type="predicted"/>
<dbReference type="OrthoDB" id="976756at2"/>
<dbReference type="InterPro" id="IPR022385">
    <property type="entry name" value="Rhs_assc_core"/>
</dbReference>
<evidence type="ECO:0000313" key="4">
    <source>
        <dbReference type="Proteomes" id="UP000292209"/>
    </source>
</evidence>
<dbReference type="InterPro" id="IPR000601">
    <property type="entry name" value="PKD_dom"/>
</dbReference>
<dbReference type="InterPro" id="IPR003599">
    <property type="entry name" value="Ig_sub"/>
</dbReference>
<name>A0A4Q7PCG8_9BACT</name>
<dbReference type="Gene3D" id="2.180.10.10">
    <property type="entry name" value="RHS repeat-associated core"/>
    <property type="match status" value="2"/>
</dbReference>
<dbReference type="InterPro" id="IPR044023">
    <property type="entry name" value="Ig_7"/>
</dbReference>
<sequence>MKNIYLFIFLFFLAMNVWGQGITSIQLSGPTSVNTGQTAQFTVLFYSEGMQVGPPSFATYYWSFPGGNSSIQDISTLNVTYSNAGTYTVYFEVTEFGNSFFASRNITVNSAVSPCPAVVPSAPEHTIFSNSSVVLSANPAPSGFTYQWYDTNQTTLLSSNQNYTTPSLSSSKTYYLAYRHMATGCITAKVPVRVNRYAENYNWIRTYSMRDSLLHGHQVRASGQKGSYKETVYYDGLGRPEQKVTIQATATGMDHVTPVVYDALGRNYRDYLPFADNSTNPGRFRPTGLSLHSSFYNSNFGDTYGYSETQFEASPLNRIRKISNPGNAWRMGSGKELELLESSNAAADSVRILTLNSSRLPITSGIYASGTLWKKENLDENKQKIQEFHDKLGRLILKKVQSVATPASPHDGWLCTYYVYDDFGRLAVVIPPKAVDHLRKNSWSTSQSTNTTLANAQYYQYNYDARGRMITKKLPGKNTEEMVYDRNDRLVAWRDALLTAQNKWQYTKYDILDRTVMTGLVTHNITRANLQNLLDGLGANNAVINATSGKSGTTNAGGYPRSTDGNGEGEVLTVNYYDSYSFRKSTLTYVKPTGYHDQTSRTHGLLTGKLVRNLITGTRYETALYYDEQGRLVQTVSDHHLGGTLRVSTRYDFENKPLATYTQYSTPVTYNITRSYVYDAAGQLSHITHRIGSGTTVTLAQHSYNSLNQLSNKSFPGAGNAGFAYNYNIRGWLKQINNPQVSNSATKLFAQELFYETGAVLATDNNWNGNITRSDWRGRDDVKREYRYLYDRANRITAANYTVPSATSQNSRYNLAGIQYDPNGNIEKMQRHNQMTASTFGMVDNLTYTYDTHGNRLQQVADAVTNNTYLSKDFKERNTASYTYNNNGSLVSNLDKEISKISYNYLNLPDTVLLTGTNRRVTYQYDAEGNKVREVLVNGGTTVTRDYIGEFVFVNNAIDHLIHEEGRVAYESGTPRYEFFVKDHLGNVRQVIRGPEGGVFRVATMEPENEESEKEYFENITESRQGAAEHNVTEGGYAVAWLNADRGRILGPARTQEIQEGDTINLSVFGKYMDPKKFRLFPASFIRTGDLSAVASQLNELGQQYAGSGPNQLLLANAIMLVLSELNNKPAPEAYMAYALYDRDSNMYDSGKILLSKKARNKHEELKKDIFVEKDGYIEAFVVNETSENVWYDNFSIQSTGPIIVQETHYDPWGVELQGLGYQEPGIKVNKYLYNGMEYVDDLNLNFYSAFFRSYEPTIGRWWQIDPKSEKYYDWSPYHGMGNNPISISDPLGDEWKTQEDKDHADQISARLSYIDKVYARDEKRLESRISKAEAKGNEKKAEALSGKKAEVSAMRNEISNAQTELAKLGEKDGIMFRFNNLDPSTSPYGFLSTDSDGTTVINTFKGSLGNEVHELKHAVQAREGLIKGILGSEEFKYIGLKRGDSEIEAYRRQYSVTQKVPSSDGGRPTSINEITPHYIRGIYYIHPSLGGKVKPYSNFGFTK</sequence>
<accession>A0A4Q7PCG8</accession>
<dbReference type="RefSeq" id="WP_130276785.1">
    <property type="nucleotide sequence ID" value="NZ_SGXG01000001.1"/>
</dbReference>
<dbReference type="EMBL" id="SGXG01000001">
    <property type="protein sequence ID" value="RZS98014.1"/>
    <property type="molecule type" value="Genomic_DNA"/>
</dbReference>